<dbReference type="Pfam" id="PF18962">
    <property type="entry name" value="Por_Secre_tail"/>
    <property type="match status" value="1"/>
</dbReference>
<gene>
    <name evidence="4" type="ORF">K4G66_10170</name>
</gene>
<keyword evidence="1 2" id="KW-0732">Signal</keyword>
<proteinExistence type="predicted"/>
<reference evidence="4" key="1">
    <citation type="journal article" date="2023" name="Comput. Struct. Biotechnol. J.">
        <title>Discovery of a novel marine Bacteroidetes with a rich repertoire of carbohydrate-active enzymes.</title>
        <authorList>
            <person name="Chen B."/>
            <person name="Liu G."/>
            <person name="Chen Q."/>
            <person name="Wang H."/>
            <person name="Liu L."/>
            <person name="Tang K."/>
        </authorList>
    </citation>
    <scope>NUCLEOTIDE SEQUENCE</scope>
    <source>
        <strain evidence="4">TK19036</strain>
    </source>
</reference>
<feature type="chain" id="PRO_5041232911" evidence="2">
    <location>
        <begin position="28"/>
        <end position="750"/>
    </location>
</feature>
<accession>A0AA49GR74</accession>
<feature type="signal peptide" evidence="2">
    <location>
        <begin position="1"/>
        <end position="27"/>
    </location>
</feature>
<dbReference type="AlphaFoldDB" id="A0AA49GR74"/>
<dbReference type="NCBIfam" id="TIGR04183">
    <property type="entry name" value="Por_Secre_tail"/>
    <property type="match status" value="1"/>
</dbReference>
<evidence type="ECO:0000313" key="4">
    <source>
        <dbReference type="EMBL" id="WKN39062.1"/>
    </source>
</evidence>
<dbReference type="PANTHER" id="PTHR46580:SF4">
    <property type="entry name" value="ATP_GTP-BINDING PROTEIN"/>
    <property type="match status" value="1"/>
</dbReference>
<dbReference type="Gene3D" id="2.130.10.130">
    <property type="entry name" value="Integrin alpha, N-terminal"/>
    <property type="match status" value="1"/>
</dbReference>
<evidence type="ECO:0000259" key="3">
    <source>
        <dbReference type="Pfam" id="PF18962"/>
    </source>
</evidence>
<protein>
    <submittedName>
        <fullName evidence="4">T9SS type A sorting domain-containing protein</fullName>
    </submittedName>
</protein>
<evidence type="ECO:0000256" key="2">
    <source>
        <dbReference type="SAM" id="SignalP"/>
    </source>
</evidence>
<organism evidence="4">
    <name type="scientific">Roseihalotalea indica</name>
    <dbReference type="NCBI Taxonomy" id="2867963"/>
    <lineage>
        <taxon>Bacteria</taxon>
        <taxon>Pseudomonadati</taxon>
        <taxon>Bacteroidota</taxon>
        <taxon>Cytophagia</taxon>
        <taxon>Cytophagales</taxon>
        <taxon>Catalimonadaceae</taxon>
        <taxon>Roseihalotalea</taxon>
    </lineage>
</organism>
<sequence>MIQPSFYYGLALLAATSFFWSVSSVKAQQLAQWNYDVPVVSASDTLPAPWVGGLNAVQYNTIDINNDDQDDLLLFDRTTNTLLPFLRESNQWIYAPEYAALFPANLQSWVLLKDYNGDGHPDLFTASGSRGISLYQNTTENQGLLSWELITGNIRTIALASGANVTLQVNSSDYPAIVDVDQDGDLDVVNYSVIGSGELLFHQNQSMEQYGNADSLVYQTISMQWGEVEECNCGLFAFGDQTCDELPEGSRTATQAKLQHVGGKALLVLDADGDQDMDVLSGDEGCFGMTFLENIPVDSQVFFQQLTNGYPDNTLPSSGIFFPGAYLADGDGDGVDDLILSPNASTNVGNNIDFKNSSWLYKNEGTAQQPQWQYLSSSFLQEGMIDVGEDAVPALADYDADGDLDLFIGSRGMLHTDGFYAGLYLYENVGNAQQPIFRFVTDDFLQLSNWKAQEIKPYFADINQDGKKDLLITVRESANRASNLYALLNQARSSDEPYVLVAEQRQVLNLPFRSEDNLAFYDVDQDRHLDVLVGKQSGNLVYYRNQSSAFPPQWVEEDDAFAGIGRNARGLFLAPTVIAANQDSIPQILSSDVSGNLLLRPMLSDSENIKVDTVLTQNALLSTDLPVSLGRQSWLATGQLSGDGAVTVVVGSQRGGVSLLQLSTDLNSGESPSIVVYPNPSDGATIVKTNNAMRSLQVINVAGQLVYDQVLPTPVSQTSFNVDSFPVGLYIVRTLLAGGEAVSTKLLVKH</sequence>
<dbReference type="InterPro" id="IPR013517">
    <property type="entry name" value="FG-GAP"/>
</dbReference>
<dbReference type="InterPro" id="IPR028994">
    <property type="entry name" value="Integrin_alpha_N"/>
</dbReference>
<dbReference type="InterPro" id="IPR026444">
    <property type="entry name" value="Secre_tail"/>
</dbReference>
<name>A0AA49GR74_9BACT</name>
<evidence type="ECO:0000256" key="1">
    <source>
        <dbReference type="ARBA" id="ARBA00022729"/>
    </source>
</evidence>
<dbReference type="EMBL" id="CP120682">
    <property type="protein sequence ID" value="WKN39062.1"/>
    <property type="molecule type" value="Genomic_DNA"/>
</dbReference>
<reference evidence="4" key="2">
    <citation type="journal article" date="2024" name="Antonie Van Leeuwenhoek">
        <title>Roseihalotalea indica gen. nov., sp. nov., a halophilic Bacteroidetes from mesopelagic Southwest Indian Ocean with higher carbohydrate metabolic potential.</title>
        <authorList>
            <person name="Chen B."/>
            <person name="Zhang M."/>
            <person name="Lin D."/>
            <person name="Ye J."/>
            <person name="Tang K."/>
        </authorList>
    </citation>
    <scope>NUCLEOTIDE SEQUENCE</scope>
    <source>
        <strain evidence="4">TK19036</strain>
    </source>
</reference>
<dbReference type="Pfam" id="PF13517">
    <property type="entry name" value="FG-GAP_3"/>
    <property type="match status" value="2"/>
</dbReference>
<dbReference type="PANTHER" id="PTHR46580">
    <property type="entry name" value="SENSOR KINASE-RELATED"/>
    <property type="match status" value="1"/>
</dbReference>
<feature type="domain" description="Secretion system C-terminal sorting" evidence="3">
    <location>
        <begin position="676"/>
        <end position="747"/>
    </location>
</feature>
<dbReference type="SUPFAM" id="SSF69318">
    <property type="entry name" value="Integrin alpha N-terminal domain"/>
    <property type="match status" value="2"/>
</dbReference>